<feature type="domain" description="Vanin C-terminal" evidence="5">
    <location>
        <begin position="322"/>
        <end position="509"/>
    </location>
</feature>
<gene>
    <name evidence="6" type="primary">AUGUSTUS-3.0.2_33137</name>
    <name evidence="6" type="ORF">TcasGA2_TC033137</name>
</gene>
<keyword evidence="3" id="KW-0732">Signal</keyword>
<evidence type="ECO:0000259" key="4">
    <source>
        <dbReference type="Pfam" id="PF00795"/>
    </source>
</evidence>
<dbReference type="AlphaFoldDB" id="A0A139WGW2"/>
<reference evidence="6 7" key="1">
    <citation type="journal article" date="2008" name="Nature">
        <title>The genome of the model beetle and pest Tribolium castaneum.</title>
        <authorList>
            <consortium name="Tribolium Genome Sequencing Consortium"/>
            <person name="Richards S."/>
            <person name="Gibbs R.A."/>
            <person name="Weinstock G.M."/>
            <person name="Brown S.J."/>
            <person name="Denell R."/>
            <person name="Beeman R.W."/>
            <person name="Gibbs R."/>
            <person name="Beeman R.W."/>
            <person name="Brown S.J."/>
            <person name="Bucher G."/>
            <person name="Friedrich M."/>
            <person name="Grimmelikhuijzen C.J."/>
            <person name="Klingler M."/>
            <person name="Lorenzen M."/>
            <person name="Richards S."/>
            <person name="Roth S."/>
            <person name="Schroder R."/>
            <person name="Tautz D."/>
            <person name="Zdobnov E.M."/>
            <person name="Muzny D."/>
            <person name="Gibbs R.A."/>
            <person name="Weinstock G.M."/>
            <person name="Attaway T."/>
            <person name="Bell S."/>
            <person name="Buhay C.J."/>
            <person name="Chandrabose M.N."/>
            <person name="Chavez D."/>
            <person name="Clerk-Blankenburg K.P."/>
            <person name="Cree A."/>
            <person name="Dao M."/>
            <person name="Davis C."/>
            <person name="Chacko J."/>
            <person name="Dinh H."/>
            <person name="Dugan-Rocha S."/>
            <person name="Fowler G."/>
            <person name="Garner T.T."/>
            <person name="Garnes J."/>
            <person name="Gnirke A."/>
            <person name="Hawes A."/>
            <person name="Hernandez J."/>
            <person name="Hines S."/>
            <person name="Holder M."/>
            <person name="Hume J."/>
            <person name="Jhangiani S.N."/>
            <person name="Joshi V."/>
            <person name="Khan Z.M."/>
            <person name="Jackson L."/>
            <person name="Kovar C."/>
            <person name="Kowis A."/>
            <person name="Lee S."/>
            <person name="Lewis L.R."/>
            <person name="Margolis J."/>
            <person name="Morgan M."/>
            <person name="Nazareth L.V."/>
            <person name="Nguyen N."/>
            <person name="Okwuonu G."/>
            <person name="Parker D."/>
            <person name="Richards S."/>
            <person name="Ruiz S.J."/>
            <person name="Santibanez J."/>
            <person name="Savard J."/>
            <person name="Scherer S.E."/>
            <person name="Schneider B."/>
            <person name="Sodergren E."/>
            <person name="Tautz D."/>
            <person name="Vattahil S."/>
            <person name="Villasana D."/>
            <person name="White C.S."/>
            <person name="Wright R."/>
            <person name="Park Y."/>
            <person name="Beeman R.W."/>
            <person name="Lord J."/>
            <person name="Oppert B."/>
            <person name="Lorenzen M."/>
            <person name="Brown S."/>
            <person name="Wang L."/>
            <person name="Savard J."/>
            <person name="Tautz D."/>
            <person name="Richards S."/>
            <person name="Weinstock G."/>
            <person name="Gibbs R.A."/>
            <person name="Liu Y."/>
            <person name="Worley K."/>
            <person name="Weinstock G."/>
            <person name="Elsik C.G."/>
            <person name="Reese J.T."/>
            <person name="Elhaik E."/>
            <person name="Landan G."/>
            <person name="Graur D."/>
            <person name="Arensburger P."/>
            <person name="Atkinson P."/>
            <person name="Beeman R.W."/>
            <person name="Beidler J."/>
            <person name="Brown S.J."/>
            <person name="Demuth J.P."/>
            <person name="Drury D.W."/>
            <person name="Du Y.Z."/>
            <person name="Fujiwara H."/>
            <person name="Lorenzen M."/>
            <person name="Maselli V."/>
            <person name="Osanai M."/>
            <person name="Park Y."/>
            <person name="Robertson H.M."/>
            <person name="Tu Z."/>
            <person name="Wang J.J."/>
            <person name="Wang S."/>
            <person name="Richards S."/>
            <person name="Song H."/>
            <person name="Zhang L."/>
            <person name="Sodergren E."/>
            <person name="Werner D."/>
            <person name="Stanke M."/>
            <person name="Morgenstern B."/>
            <person name="Solovyev V."/>
            <person name="Kosarev P."/>
            <person name="Brown G."/>
            <person name="Chen H.C."/>
            <person name="Ermolaeva O."/>
            <person name="Hlavina W."/>
            <person name="Kapustin Y."/>
            <person name="Kiryutin B."/>
            <person name="Kitts P."/>
            <person name="Maglott D."/>
            <person name="Pruitt K."/>
            <person name="Sapojnikov V."/>
            <person name="Souvorov A."/>
            <person name="Mackey A.J."/>
            <person name="Waterhouse R.M."/>
            <person name="Wyder S."/>
            <person name="Zdobnov E.M."/>
            <person name="Zdobnov E.M."/>
            <person name="Wyder S."/>
            <person name="Kriventseva E.V."/>
            <person name="Kadowaki T."/>
            <person name="Bork P."/>
            <person name="Aranda M."/>
            <person name="Bao R."/>
            <person name="Beermann A."/>
            <person name="Berns N."/>
            <person name="Bolognesi R."/>
            <person name="Bonneton F."/>
            <person name="Bopp D."/>
            <person name="Brown S.J."/>
            <person name="Bucher G."/>
            <person name="Butts T."/>
            <person name="Chaumot A."/>
            <person name="Denell R.E."/>
            <person name="Ferrier D.E."/>
            <person name="Friedrich M."/>
            <person name="Gordon C.M."/>
            <person name="Jindra M."/>
            <person name="Klingler M."/>
            <person name="Lan Q."/>
            <person name="Lattorff H.M."/>
            <person name="Laudet V."/>
            <person name="von Levetsow C."/>
            <person name="Liu Z."/>
            <person name="Lutz R."/>
            <person name="Lynch J.A."/>
            <person name="da Fonseca R.N."/>
            <person name="Posnien N."/>
            <person name="Reuter R."/>
            <person name="Roth S."/>
            <person name="Savard J."/>
            <person name="Schinko J.B."/>
            <person name="Schmitt C."/>
            <person name="Schoppmeier M."/>
            <person name="Schroder R."/>
            <person name="Shippy T.D."/>
            <person name="Simonnet F."/>
            <person name="Marques-Souza H."/>
            <person name="Tautz D."/>
            <person name="Tomoyasu Y."/>
            <person name="Trauner J."/>
            <person name="Van der Zee M."/>
            <person name="Vervoort M."/>
            <person name="Wittkopp N."/>
            <person name="Wimmer E.A."/>
            <person name="Yang X."/>
            <person name="Jones A.K."/>
            <person name="Sattelle D.B."/>
            <person name="Ebert P.R."/>
            <person name="Nelson D."/>
            <person name="Scott J.G."/>
            <person name="Beeman R.W."/>
            <person name="Muthukrishnan S."/>
            <person name="Kramer K.J."/>
            <person name="Arakane Y."/>
            <person name="Beeman R.W."/>
            <person name="Zhu Q."/>
            <person name="Hogenkamp D."/>
            <person name="Dixit R."/>
            <person name="Oppert B."/>
            <person name="Jiang H."/>
            <person name="Zou Z."/>
            <person name="Marshall J."/>
            <person name="Elpidina E."/>
            <person name="Vinokurov K."/>
            <person name="Oppert C."/>
            <person name="Zou Z."/>
            <person name="Evans J."/>
            <person name="Lu Z."/>
            <person name="Zhao P."/>
            <person name="Sumathipala N."/>
            <person name="Altincicek B."/>
            <person name="Vilcinskas A."/>
            <person name="Williams M."/>
            <person name="Hultmark D."/>
            <person name="Hetru C."/>
            <person name="Jiang H."/>
            <person name="Grimmelikhuijzen C.J."/>
            <person name="Hauser F."/>
            <person name="Cazzamali G."/>
            <person name="Williamson M."/>
            <person name="Park Y."/>
            <person name="Li B."/>
            <person name="Tanaka Y."/>
            <person name="Predel R."/>
            <person name="Neupert S."/>
            <person name="Schachtner J."/>
            <person name="Verleyen P."/>
            <person name="Raible F."/>
            <person name="Bork P."/>
            <person name="Friedrich M."/>
            <person name="Walden K.K."/>
            <person name="Robertson H.M."/>
            <person name="Angeli S."/>
            <person name="Foret S."/>
            <person name="Bucher G."/>
            <person name="Schuetz S."/>
            <person name="Maleszka R."/>
            <person name="Wimmer E.A."/>
            <person name="Beeman R.W."/>
            <person name="Lorenzen M."/>
            <person name="Tomoyasu Y."/>
            <person name="Miller S.C."/>
            <person name="Grossmann D."/>
            <person name="Bucher G."/>
        </authorList>
    </citation>
    <scope>NUCLEOTIDE SEQUENCE [LARGE SCALE GENOMIC DNA]</scope>
    <source>
        <strain evidence="6 7">Georgia GA2</strain>
    </source>
</reference>
<evidence type="ECO:0000256" key="2">
    <source>
        <dbReference type="ARBA" id="ARBA00022801"/>
    </source>
</evidence>
<sequence length="536" mass="61439">MLTRIPKVSLLLILLLVSTRAQNLVHRHLPSIAVVEYEQITQPSFTTRDAQIKNAEKYIEIIDELSRKYHLILVIFPEATLDYFKSKQDLIDNGAEFKQHIVPCNQTNIPVFLKMLSCAAQKYHVTIVFNLIEKEAQRVYTSDALLNIDGTLEFSLKRENRIGTGALHNKPVAFAIPVRFIFSIVSGAFLRQPNFDFTPTSFVTGFSFSYEKIVNRNSKRNYVVCSNWISQLPFLTSLQVVQMWAQEFNITVFMSGANNPAKGQGGTAIYHREDGPILMEIGAKRGTKAYVYHFINNTSGALAESVEEKSVDELAKEMDNFYLEQDPDLDRYKSLVLRKKESFVYLCNDNVKDNYFCCSFDIKLSINTSVTNKKRYTYHLVAYKGYKTYHNIFRPGGIEVCAVIACLNSKLKSCGQRFKNYDEIGWPITFEKLVIKATFGMPRKEKIYYSSQFPNSLLSSIRPIHPDFTSWSSQIIFDAQNKSYLERTFALLEPQSKILTFGIFGRNFTLHDQRSKGQKLSFHPLGIVLSLIIINY</sequence>
<evidence type="ECO:0000313" key="7">
    <source>
        <dbReference type="Proteomes" id="UP000007266"/>
    </source>
</evidence>
<dbReference type="Gene3D" id="3.60.110.10">
    <property type="entry name" value="Carbon-nitrogen hydrolase"/>
    <property type="match status" value="2"/>
</dbReference>
<keyword evidence="2" id="KW-0378">Hydrolase</keyword>
<dbReference type="InterPro" id="IPR036526">
    <property type="entry name" value="C-N_Hydrolase_sf"/>
</dbReference>
<evidence type="ECO:0000256" key="3">
    <source>
        <dbReference type="SAM" id="SignalP"/>
    </source>
</evidence>
<feature type="domain" description="CN hydrolase" evidence="4">
    <location>
        <begin position="33"/>
        <end position="160"/>
    </location>
</feature>
<comment type="similarity">
    <text evidence="1">Belongs to the carbon-nitrogen hydrolase superfamily. BTD/VNN family.</text>
</comment>
<protein>
    <submittedName>
        <fullName evidence="6">Vanin-like protein 1</fullName>
    </submittedName>
</protein>
<dbReference type="PANTHER" id="PTHR10609:SF14">
    <property type="entry name" value="BIOTINIDASE"/>
    <property type="match status" value="1"/>
</dbReference>
<name>A0A139WGW2_TRICA</name>
<dbReference type="InParanoid" id="A0A139WGW2"/>
<keyword evidence="7" id="KW-1185">Reference proteome</keyword>
<dbReference type="InterPro" id="IPR043957">
    <property type="entry name" value="Vanin_C"/>
</dbReference>
<dbReference type="Pfam" id="PF00795">
    <property type="entry name" value="CN_hydrolase"/>
    <property type="match status" value="1"/>
</dbReference>
<dbReference type="InterPro" id="IPR040154">
    <property type="entry name" value="Biotinidase/VNN"/>
</dbReference>
<evidence type="ECO:0000256" key="1">
    <source>
        <dbReference type="ARBA" id="ARBA00008225"/>
    </source>
</evidence>
<dbReference type="PANTHER" id="PTHR10609">
    <property type="entry name" value="BIOTINIDASE-RELATED"/>
    <property type="match status" value="1"/>
</dbReference>
<proteinExistence type="inferred from homology"/>
<dbReference type="SUPFAM" id="SSF56317">
    <property type="entry name" value="Carbon-nitrogen hydrolase"/>
    <property type="match status" value="1"/>
</dbReference>
<evidence type="ECO:0000313" key="6">
    <source>
        <dbReference type="EMBL" id="KYB27203.1"/>
    </source>
</evidence>
<dbReference type="EMBL" id="KQ971343">
    <property type="protein sequence ID" value="KYB27203.1"/>
    <property type="molecule type" value="Genomic_DNA"/>
</dbReference>
<accession>A0A139WGW2</accession>
<feature type="chain" id="PRO_5007299893" evidence="3">
    <location>
        <begin position="22"/>
        <end position="536"/>
    </location>
</feature>
<organism evidence="6 7">
    <name type="scientific">Tribolium castaneum</name>
    <name type="common">Red flour beetle</name>
    <dbReference type="NCBI Taxonomy" id="7070"/>
    <lineage>
        <taxon>Eukaryota</taxon>
        <taxon>Metazoa</taxon>
        <taxon>Ecdysozoa</taxon>
        <taxon>Arthropoda</taxon>
        <taxon>Hexapoda</taxon>
        <taxon>Insecta</taxon>
        <taxon>Pterygota</taxon>
        <taxon>Neoptera</taxon>
        <taxon>Endopterygota</taxon>
        <taxon>Coleoptera</taxon>
        <taxon>Polyphaga</taxon>
        <taxon>Cucujiformia</taxon>
        <taxon>Tenebrionidae</taxon>
        <taxon>Tenebrionidae incertae sedis</taxon>
        <taxon>Tribolium</taxon>
    </lineage>
</organism>
<evidence type="ECO:0000259" key="5">
    <source>
        <dbReference type="Pfam" id="PF19018"/>
    </source>
</evidence>
<reference evidence="6 7" key="2">
    <citation type="journal article" date="2010" name="Nucleic Acids Res.">
        <title>BeetleBase in 2010: revisions to provide comprehensive genomic information for Tribolium castaneum.</title>
        <authorList>
            <person name="Kim H.S."/>
            <person name="Murphy T."/>
            <person name="Xia J."/>
            <person name="Caragea D."/>
            <person name="Park Y."/>
            <person name="Beeman R.W."/>
            <person name="Lorenzen M.D."/>
            <person name="Butcher S."/>
            <person name="Manak J.R."/>
            <person name="Brown S.J."/>
        </authorList>
    </citation>
    <scope>GENOME REANNOTATION</scope>
    <source>
        <strain evidence="6 7">Georgia GA2</strain>
    </source>
</reference>
<dbReference type="Pfam" id="PF19018">
    <property type="entry name" value="Vanin_C"/>
    <property type="match status" value="1"/>
</dbReference>
<dbReference type="STRING" id="7070.A0A139WGW2"/>
<dbReference type="InterPro" id="IPR003010">
    <property type="entry name" value="C-N_Hydrolase"/>
</dbReference>
<feature type="signal peptide" evidence="3">
    <location>
        <begin position="1"/>
        <end position="21"/>
    </location>
</feature>
<dbReference type="Proteomes" id="UP000007266">
    <property type="component" value="Linkage group 5"/>
</dbReference>
<dbReference type="GO" id="GO:0016787">
    <property type="term" value="F:hydrolase activity"/>
    <property type="evidence" value="ECO:0007669"/>
    <property type="project" value="UniProtKB-KW"/>
</dbReference>